<evidence type="ECO:0000256" key="2">
    <source>
        <dbReference type="ARBA" id="ARBA00022763"/>
    </source>
</evidence>
<dbReference type="PRINTS" id="PR01839">
    <property type="entry name" value="RAD23PROTEIN"/>
</dbReference>
<evidence type="ECO:0000256" key="5">
    <source>
        <dbReference type="RuleBase" id="RU367049"/>
    </source>
</evidence>
<dbReference type="CDD" id="cd14380">
    <property type="entry name" value="UBA2_Rad23"/>
    <property type="match status" value="1"/>
</dbReference>
<evidence type="ECO:0000259" key="8">
    <source>
        <dbReference type="PROSITE" id="PS50053"/>
    </source>
</evidence>
<organism evidence="9 10">
    <name type="scientific">Toxocara canis</name>
    <name type="common">Canine roundworm</name>
    <dbReference type="NCBI Taxonomy" id="6265"/>
    <lineage>
        <taxon>Eukaryota</taxon>
        <taxon>Metazoa</taxon>
        <taxon>Ecdysozoa</taxon>
        <taxon>Nematoda</taxon>
        <taxon>Chromadorea</taxon>
        <taxon>Rhabditida</taxon>
        <taxon>Spirurina</taxon>
        <taxon>Ascaridomorpha</taxon>
        <taxon>Ascaridoidea</taxon>
        <taxon>Toxocaridae</taxon>
        <taxon>Toxocara</taxon>
    </lineage>
</organism>
<dbReference type="SMART" id="SM00213">
    <property type="entry name" value="UBQ"/>
    <property type="match status" value="1"/>
</dbReference>
<keyword evidence="1" id="KW-0677">Repeat</keyword>
<evidence type="ECO:0000256" key="6">
    <source>
        <dbReference type="SAM" id="MobiDB-lite"/>
    </source>
</evidence>
<dbReference type="SUPFAM" id="SSF54236">
    <property type="entry name" value="Ubiquitin-like"/>
    <property type="match status" value="1"/>
</dbReference>
<feature type="domain" description="UBA" evidence="7">
    <location>
        <begin position="290"/>
        <end position="331"/>
    </location>
</feature>
<dbReference type="PROSITE" id="PS50030">
    <property type="entry name" value="UBA"/>
    <property type="match status" value="2"/>
</dbReference>
<dbReference type="GO" id="GO:0043161">
    <property type="term" value="P:proteasome-mediated ubiquitin-dependent protein catabolic process"/>
    <property type="evidence" value="ECO:0007669"/>
    <property type="project" value="UniProtKB-UniRule"/>
</dbReference>
<dbReference type="CDD" id="cd01805">
    <property type="entry name" value="Ubl_Rad23"/>
    <property type="match status" value="1"/>
</dbReference>
<feature type="domain" description="Ubiquitin-like" evidence="8">
    <location>
        <begin position="1"/>
        <end position="79"/>
    </location>
</feature>
<evidence type="ECO:0000256" key="1">
    <source>
        <dbReference type="ARBA" id="ARBA00022737"/>
    </source>
</evidence>
<dbReference type="Gene3D" id="3.10.20.90">
    <property type="entry name" value="Phosphatidylinositol 3-kinase Catalytic Subunit, Chain A, domain 1"/>
    <property type="match status" value="1"/>
</dbReference>
<dbReference type="InterPro" id="IPR015360">
    <property type="entry name" value="XPC-bd"/>
</dbReference>
<dbReference type="OMA" id="WLTPTKQ"/>
<feature type="region of interest" description="Disordered" evidence="6">
    <location>
        <begin position="80"/>
        <end position="136"/>
    </location>
</feature>
<evidence type="ECO:0000313" key="10">
    <source>
        <dbReference type="Proteomes" id="UP000031036"/>
    </source>
</evidence>
<reference evidence="9 10" key="1">
    <citation type="submission" date="2014-11" db="EMBL/GenBank/DDBJ databases">
        <title>Genetic blueprint of the zoonotic pathogen Toxocara canis.</title>
        <authorList>
            <person name="Zhu X.-Q."/>
            <person name="Korhonen P.K."/>
            <person name="Cai H."/>
            <person name="Young N.D."/>
            <person name="Nejsum P."/>
            <person name="von Samson-Himmelstjerna G."/>
            <person name="Boag P.R."/>
            <person name="Tan P."/>
            <person name="Li Q."/>
            <person name="Min J."/>
            <person name="Yang Y."/>
            <person name="Wang X."/>
            <person name="Fang X."/>
            <person name="Hall R.S."/>
            <person name="Hofmann A."/>
            <person name="Sternberg P.W."/>
            <person name="Jex A.R."/>
            <person name="Gasser R.B."/>
        </authorList>
    </citation>
    <scope>NUCLEOTIDE SEQUENCE [LARGE SCALE GENOMIC DNA]</scope>
    <source>
        <strain evidence="9">PN_DK_2014</strain>
    </source>
</reference>
<dbReference type="PANTHER" id="PTHR10621:SF0">
    <property type="entry name" value="UV EXCISION REPAIR PROTEIN RAD23"/>
    <property type="match status" value="1"/>
</dbReference>
<dbReference type="FunFam" id="1.10.8.10:FF:000002">
    <property type="entry name" value="UV excision repair protein RAD23 homolog"/>
    <property type="match status" value="1"/>
</dbReference>
<dbReference type="GO" id="GO:0031593">
    <property type="term" value="F:polyubiquitin modification-dependent protein binding"/>
    <property type="evidence" value="ECO:0007669"/>
    <property type="project" value="UniProtKB-UniRule"/>
</dbReference>
<dbReference type="STRING" id="6265.A0A0B2VIK3"/>
<dbReference type="PROSITE" id="PS50053">
    <property type="entry name" value="UBIQUITIN_2"/>
    <property type="match status" value="1"/>
</dbReference>
<dbReference type="GO" id="GO:0005654">
    <property type="term" value="C:nucleoplasm"/>
    <property type="evidence" value="ECO:0007669"/>
    <property type="project" value="TreeGrafter"/>
</dbReference>
<keyword evidence="4 5" id="KW-0539">Nucleus</keyword>
<dbReference type="FunFam" id="3.10.20.90:FF:000254">
    <property type="entry name" value="UV excision repair protein Rad23"/>
    <property type="match status" value="1"/>
</dbReference>
<dbReference type="InterPro" id="IPR029071">
    <property type="entry name" value="Ubiquitin-like_domsf"/>
</dbReference>
<accession>A0A0B2VIK3</accession>
<dbReference type="EMBL" id="JPKZ01001548">
    <property type="protein sequence ID" value="KHN81257.1"/>
    <property type="molecule type" value="Genomic_DNA"/>
</dbReference>
<keyword evidence="3 5" id="KW-0234">DNA repair</keyword>
<dbReference type="GO" id="GO:0005829">
    <property type="term" value="C:cytosol"/>
    <property type="evidence" value="ECO:0007669"/>
    <property type="project" value="TreeGrafter"/>
</dbReference>
<comment type="subcellular location">
    <subcellularLocation>
        <location evidence="5">Nucleus</location>
    </subcellularLocation>
    <subcellularLocation>
        <location evidence="5">Cytoplasm</location>
    </subcellularLocation>
</comment>
<dbReference type="Gene3D" id="1.10.10.540">
    <property type="entry name" value="XPC-binding domain"/>
    <property type="match status" value="1"/>
</dbReference>
<dbReference type="InterPro" id="IPR006636">
    <property type="entry name" value="STI1_HS-bd"/>
</dbReference>
<evidence type="ECO:0000259" key="7">
    <source>
        <dbReference type="PROSITE" id="PS50030"/>
    </source>
</evidence>
<evidence type="ECO:0000313" key="9">
    <source>
        <dbReference type="EMBL" id="KHN81257.1"/>
    </source>
</evidence>
<dbReference type="Pfam" id="PF00627">
    <property type="entry name" value="UBA"/>
    <property type="match status" value="2"/>
</dbReference>
<dbReference type="OrthoDB" id="419317at2759"/>
<keyword evidence="5" id="KW-0963">Cytoplasm</keyword>
<protein>
    <recommendedName>
        <fullName evidence="5">UV excision repair protein RAD23</fullName>
    </recommendedName>
</protein>
<dbReference type="SMART" id="SM00727">
    <property type="entry name" value="STI1"/>
    <property type="match status" value="1"/>
</dbReference>
<evidence type="ECO:0000256" key="3">
    <source>
        <dbReference type="ARBA" id="ARBA00023204"/>
    </source>
</evidence>
<feature type="region of interest" description="Disordered" evidence="6">
    <location>
        <begin position="258"/>
        <end position="281"/>
    </location>
</feature>
<dbReference type="InterPro" id="IPR000626">
    <property type="entry name" value="Ubiquitin-like_dom"/>
</dbReference>
<dbReference type="PANTHER" id="PTHR10621">
    <property type="entry name" value="UV EXCISION REPAIR PROTEIN RAD23"/>
    <property type="match status" value="1"/>
</dbReference>
<dbReference type="InterPro" id="IPR015940">
    <property type="entry name" value="UBA"/>
</dbReference>
<sequence length="351" mass="37480">MLITFKTISQVTFQIEVDPSMTVGQLKAKIAEEKGEAEYPVDGQKLIYNGKILDDAQTVEEIKIDAAKFVVVMVARKKAPPPAASKEEPTPAAPAVETSVASAPSTESSTAAPAEAAPQPTTEQPAPAAAPDALTAEQEETVQAIVAMGYPRDRVIRALRAAFFNGDRAVEYLCTAIPEEEELTGQHEEGEPEESAGEESGQGLEFLRQLPQFEQLRELVQSNPAILPQIIQQIAQSNPALMEAIQNNQEQFVNLLNAPSTEGSGHGGTAPGEGATQPHAQPRGIAIEVTAAERDAINRLKAMGFPEQLVIEAYFACDKNEDLAVNYILARMDEVAAELDALEPQGQGGAS</sequence>
<comment type="similarity">
    <text evidence="5">Belongs to the RAD23 family.</text>
</comment>
<dbReference type="InterPro" id="IPR004806">
    <property type="entry name" value="Rad23"/>
</dbReference>
<feature type="compositionally biased region" description="Low complexity" evidence="6">
    <location>
        <begin position="93"/>
        <end position="136"/>
    </location>
</feature>
<dbReference type="GO" id="GO:0006289">
    <property type="term" value="P:nucleotide-excision repair"/>
    <property type="evidence" value="ECO:0007669"/>
    <property type="project" value="UniProtKB-UniRule"/>
</dbReference>
<proteinExistence type="inferred from homology"/>
<dbReference type="GO" id="GO:0003684">
    <property type="term" value="F:damaged DNA binding"/>
    <property type="evidence" value="ECO:0007669"/>
    <property type="project" value="UniProtKB-UniRule"/>
</dbReference>
<comment type="function">
    <text evidence="5">Multiubiquitin chain receptor involved in modulation of proteasomal degradation. Involved in nucleotide excision repair.</text>
</comment>
<dbReference type="Gene3D" id="1.10.8.10">
    <property type="entry name" value="DNA helicase RuvA subunit, C-terminal domain"/>
    <property type="match status" value="2"/>
</dbReference>
<name>A0A0B2VIK3_TOXCA</name>
<dbReference type="AlphaFoldDB" id="A0A0B2VIK3"/>
<dbReference type="SUPFAM" id="SSF46934">
    <property type="entry name" value="UBA-like"/>
    <property type="match status" value="2"/>
</dbReference>
<comment type="caution">
    <text evidence="9">The sequence shown here is derived from an EMBL/GenBank/DDBJ whole genome shotgun (WGS) entry which is preliminary data.</text>
</comment>
<feature type="domain" description="UBA" evidence="7">
    <location>
        <begin position="136"/>
        <end position="176"/>
    </location>
</feature>
<dbReference type="InterPro" id="IPR036353">
    <property type="entry name" value="XPC-bd_sf"/>
</dbReference>
<gene>
    <name evidence="9" type="primary">RAD23B</name>
    <name evidence="9" type="ORF">Tcan_07137</name>
</gene>
<dbReference type="SUPFAM" id="SSF101238">
    <property type="entry name" value="XPC-binding domain"/>
    <property type="match status" value="1"/>
</dbReference>
<keyword evidence="10" id="KW-1185">Reference proteome</keyword>
<dbReference type="Pfam" id="PF09280">
    <property type="entry name" value="XPC-binding"/>
    <property type="match status" value="1"/>
</dbReference>
<dbReference type="CDD" id="cd14280">
    <property type="entry name" value="UBA1_Rad23_like"/>
    <property type="match status" value="1"/>
</dbReference>
<feature type="region of interest" description="Disordered" evidence="6">
    <location>
        <begin position="182"/>
        <end position="201"/>
    </location>
</feature>
<dbReference type="GO" id="GO:0070628">
    <property type="term" value="F:proteasome binding"/>
    <property type="evidence" value="ECO:0007669"/>
    <property type="project" value="TreeGrafter"/>
</dbReference>
<dbReference type="Pfam" id="PF00240">
    <property type="entry name" value="ubiquitin"/>
    <property type="match status" value="1"/>
</dbReference>
<dbReference type="FunFam" id="1.10.8.10:FF:000003">
    <property type="entry name" value="UV excision repair protein RAD23 homolog"/>
    <property type="match status" value="1"/>
</dbReference>
<evidence type="ECO:0000256" key="4">
    <source>
        <dbReference type="ARBA" id="ARBA00023242"/>
    </source>
</evidence>
<dbReference type="SMART" id="SM00165">
    <property type="entry name" value="UBA"/>
    <property type="match status" value="2"/>
</dbReference>
<keyword evidence="2 5" id="KW-0227">DNA damage</keyword>
<dbReference type="InterPro" id="IPR009060">
    <property type="entry name" value="UBA-like_sf"/>
</dbReference>
<dbReference type="Proteomes" id="UP000031036">
    <property type="component" value="Unassembled WGS sequence"/>
</dbReference>
<dbReference type="GO" id="GO:0043130">
    <property type="term" value="F:ubiquitin binding"/>
    <property type="evidence" value="ECO:0007669"/>
    <property type="project" value="UniProtKB-UniRule"/>
</dbReference>